<gene>
    <name evidence="5" type="ordered locus">RB2501_07380</name>
</gene>
<organism evidence="5 6">
    <name type="scientific">Robiginitalea biformata (strain ATCC BAA-864 / DSM 15991 / KCTC 12146 / HTCC2501)</name>
    <dbReference type="NCBI Taxonomy" id="313596"/>
    <lineage>
        <taxon>Bacteria</taxon>
        <taxon>Pseudomonadati</taxon>
        <taxon>Bacteroidota</taxon>
        <taxon>Flavobacteriia</taxon>
        <taxon>Flavobacteriales</taxon>
        <taxon>Flavobacteriaceae</taxon>
        <taxon>Robiginitalea</taxon>
    </lineage>
</organism>
<dbReference type="GO" id="GO:0005524">
    <property type="term" value="F:ATP binding"/>
    <property type="evidence" value="ECO:0007669"/>
    <property type="project" value="UniProtKB-KW"/>
</dbReference>
<evidence type="ECO:0000256" key="2">
    <source>
        <dbReference type="ARBA" id="ARBA00022741"/>
    </source>
</evidence>
<evidence type="ECO:0000313" key="6">
    <source>
        <dbReference type="Proteomes" id="UP000009049"/>
    </source>
</evidence>
<dbReference type="InterPro" id="IPR003593">
    <property type="entry name" value="AAA+_ATPase"/>
</dbReference>
<protein>
    <submittedName>
        <fullName evidence="5">Iron(III) ABC transporter, ATP-binding protein</fullName>
    </submittedName>
</protein>
<dbReference type="AlphaFoldDB" id="A4CIE6"/>
<dbReference type="InterPro" id="IPR050093">
    <property type="entry name" value="ABC_SmlMolc_Importer"/>
</dbReference>
<dbReference type="InterPro" id="IPR017871">
    <property type="entry name" value="ABC_transporter-like_CS"/>
</dbReference>
<evidence type="ECO:0000256" key="3">
    <source>
        <dbReference type="ARBA" id="ARBA00022840"/>
    </source>
</evidence>
<dbReference type="RefSeq" id="WP_015753461.1">
    <property type="nucleotide sequence ID" value="NC_013222.1"/>
</dbReference>
<dbReference type="KEGG" id="rbi:RB2501_07380"/>
<evidence type="ECO:0000256" key="1">
    <source>
        <dbReference type="ARBA" id="ARBA00022448"/>
    </source>
</evidence>
<sequence length="325" mass="37330">MLTVESLSFAYESEAVLEDIGFQLGRGELMAVMGESGCGKSTLLKLIYGELPFEQGSIRWKDHAIKGPAYQLLPGAPFMKYLAQDFDLMPFISVEENIAKFLSVHYPEETARRTEELLETMELTAYRGKQVRYLSGGQQQRVALARVLAQKPELLLLDEPFGHIDHFRRNKLRRNLFEYLKREEISCLCATHDHNDVLPFADRVMVLRDREILDLRPTREIFEQPARLYTAYLLGEANLIPINILKSYASTTRNIIVYAHELRVSQKSGLEVSVEHSYYMGGYYRVYGRMEGEKGVYFNSEKALEAGENIFLNVSLETINKRLPI</sequence>
<dbReference type="PANTHER" id="PTHR42781">
    <property type="entry name" value="SPERMIDINE/PUTRESCINE IMPORT ATP-BINDING PROTEIN POTA"/>
    <property type="match status" value="1"/>
</dbReference>
<proteinExistence type="predicted"/>
<dbReference type="eggNOG" id="COG3842">
    <property type="taxonomic scope" value="Bacteria"/>
</dbReference>
<dbReference type="STRING" id="313596.RB2501_07380"/>
<name>A4CIE6_ROBBH</name>
<feature type="domain" description="ABC transporter" evidence="4">
    <location>
        <begin position="2"/>
        <end position="234"/>
    </location>
</feature>
<dbReference type="Proteomes" id="UP000009049">
    <property type="component" value="Chromosome"/>
</dbReference>
<dbReference type="Gene3D" id="3.40.50.300">
    <property type="entry name" value="P-loop containing nucleotide triphosphate hydrolases"/>
    <property type="match status" value="1"/>
</dbReference>
<dbReference type="InterPro" id="IPR027417">
    <property type="entry name" value="P-loop_NTPase"/>
</dbReference>
<evidence type="ECO:0000313" key="5">
    <source>
        <dbReference type="EMBL" id="EAR16704.1"/>
    </source>
</evidence>
<keyword evidence="1" id="KW-0813">Transport</keyword>
<dbReference type="EMBL" id="CP001712">
    <property type="protein sequence ID" value="EAR16704.1"/>
    <property type="molecule type" value="Genomic_DNA"/>
</dbReference>
<dbReference type="InterPro" id="IPR003439">
    <property type="entry name" value="ABC_transporter-like_ATP-bd"/>
</dbReference>
<evidence type="ECO:0000259" key="4">
    <source>
        <dbReference type="PROSITE" id="PS50893"/>
    </source>
</evidence>
<dbReference type="PROSITE" id="PS00211">
    <property type="entry name" value="ABC_TRANSPORTER_1"/>
    <property type="match status" value="1"/>
</dbReference>
<accession>A4CIE6</accession>
<reference evidence="5 6" key="1">
    <citation type="journal article" date="2009" name="J. Bacteriol.">
        <title>Complete genome sequence of Robiginitalea biformata HTCC2501.</title>
        <authorList>
            <person name="Oh H.M."/>
            <person name="Giovannoni S.J."/>
            <person name="Lee K."/>
            <person name="Ferriera S."/>
            <person name="Johnson J."/>
            <person name="Cho J.C."/>
        </authorList>
    </citation>
    <scope>NUCLEOTIDE SEQUENCE [LARGE SCALE GENOMIC DNA]</scope>
    <source>
        <strain evidence="6">ATCC BAA-864 / HTCC2501 / KCTC 12146</strain>
    </source>
</reference>
<dbReference type="SUPFAM" id="SSF52540">
    <property type="entry name" value="P-loop containing nucleoside triphosphate hydrolases"/>
    <property type="match status" value="1"/>
</dbReference>
<dbReference type="GO" id="GO:0016887">
    <property type="term" value="F:ATP hydrolysis activity"/>
    <property type="evidence" value="ECO:0007669"/>
    <property type="project" value="InterPro"/>
</dbReference>
<keyword evidence="3 5" id="KW-0067">ATP-binding</keyword>
<dbReference type="HOGENOM" id="CLU_000604_1_1_10"/>
<dbReference type="Pfam" id="PF00005">
    <property type="entry name" value="ABC_tran"/>
    <property type="match status" value="1"/>
</dbReference>
<keyword evidence="2" id="KW-0547">Nucleotide-binding</keyword>
<dbReference type="PROSITE" id="PS50893">
    <property type="entry name" value="ABC_TRANSPORTER_2"/>
    <property type="match status" value="1"/>
</dbReference>
<keyword evidence="6" id="KW-1185">Reference proteome</keyword>
<dbReference type="SMART" id="SM00382">
    <property type="entry name" value="AAA"/>
    <property type="match status" value="1"/>
</dbReference>
<dbReference type="OrthoDB" id="9802264at2"/>
<dbReference type="PANTHER" id="PTHR42781:SF4">
    <property type="entry name" value="SPERMIDINE_PUTRESCINE IMPORT ATP-BINDING PROTEIN POTA"/>
    <property type="match status" value="1"/>
</dbReference>